<comment type="caution">
    <text evidence="3">The sequence shown here is derived from an EMBL/GenBank/DDBJ whole genome shotgun (WGS) entry which is preliminary data.</text>
</comment>
<dbReference type="SUPFAM" id="SSF49503">
    <property type="entry name" value="Cupredoxins"/>
    <property type="match status" value="1"/>
</dbReference>
<keyword evidence="4" id="KW-1185">Reference proteome</keyword>
<organism evidence="3 4">
    <name type="scientific">Cannabis sativa</name>
    <name type="common">Hemp</name>
    <name type="synonym">Marijuana</name>
    <dbReference type="NCBI Taxonomy" id="3483"/>
    <lineage>
        <taxon>Eukaryota</taxon>
        <taxon>Viridiplantae</taxon>
        <taxon>Streptophyta</taxon>
        <taxon>Embryophyta</taxon>
        <taxon>Tracheophyta</taxon>
        <taxon>Spermatophyta</taxon>
        <taxon>Magnoliopsida</taxon>
        <taxon>eudicotyledons</taxon>
        <taxon>Gunneridae</taxon>
        <taxon>Pentapetalae</taxon>
        <taxon>rosids</taxon>
        <taxon>fabids</taxon>
        <taxon>Rosales</taxon>
        <taxon>Cannabaceae</taxon>
        <taxon>Cannabis</taxon>
    </lineage>
</organism>
<dbReference type="EMBL" id="JAATIQ010000118">
    <property type="protein sequence ID" value="KAF4380627.1"/>
    <property type="molecule type" value="Genomic_DNA"/>
</dbReference>
<evidence type="ECO:0000313" key="3">
    <source>
        <dbReference type="EMBL" id="KAF4380627.1"/>
    </source>
</evidence>
<dbReference type="PANTHER" id="PTHR11709">
    <property type="entry name" value="MULTI-COPPER OXIDASE"/>
    <property type="match status" value="1"/>
</dbReference>
<reference evidence="3 4" key="1">
    <citation type="journal article" date="2020" name="bioRxiv">
        <title>Sequence and annotation of 42 cannabis genomes reveals extensive copy number variation in cannabinoid synthesis and pathogen resistance genes.</title>
        <authorList>
            <person name="Mckernan K.J."/>
            <person name="Helbert Y."/>
            <person name="Kane L.T."/>
            <person name="Ebling H."/>
            <person name="Zhang L."/>
            <person name="Liu B."/>
            <person name="Eaton Z."/>
            <person name="Mclaughlin S."/>
            <person name="Kingan S."/>
            <person name="Baybayan P."/>
            <person name="Concepcion G."/>
            <person name="Jordan M."/>
            <person name="Riva A."/>
            <person name="Barbazuk W."/>
            <person name="Harkins T."/>
        </authorList>
    </citation>
    <scope>NUCLEOTIDE SEQUENCE [LARGE SCALE GENOMIC DNA]</scope>
    <source>
        <strain evidence="4">cv. Jamaican Lion 4</strain>
        <tissue evidence="3">Leaf</tissue>
    </source>
</reference>
<proteinExistence type="inferred from homology"/>
<feature type="domain" description="Plastocyanin-like" evidence="2">
    <location>
        <begin position="106"/>
        <end position="166"/>
    </location>
</feature>
<evidence type="ECO:0000256" key="1">
    <source>
        <dbReference type="ARBA" id="ARBA00010609"/>
    </source>
</evidence>
<comment type="similarity">
    <text evidence="1">Belongs to the multicopper oxidase family.</text>
</comment>
<dbReference type="Proteomes" id="UP000583929">
    <property type="component" value="Unassembled WGS sequence"/>
</dbReference>
<dbReference type="PANTHER" id="PTHR11709:SF68">
    <property type="entry name" value="LACCASE-13"/>
    <property type="match status" value="1"/>
</dbReference>
<name>A0A7J6GCU3_CANSA</name>
<evidence type="ECO:0000259" key="2">
    <source>
        <dbReference type="Pfam" id="PF07731"/>
    </source>
</evidence>
<protein>
    <recommendedName>
        <fullName evidence="2">Plastocyanin-like domain-containing protein</fullName>
    </recommendedName>
</protein>
<dbReference type="AlphaFoldDB" id="A0A7J6GCU3"/>
<evidence type="ECO:0000313" key="4">
    <source>
        <dbReference type="Proteomes" id="UP000583929"/>
    </source>
</evidence>
<dbReference type="InterPro" id="IPR011706">
    <property type="entry name" value="Cu-oxidase_C"/>
</dbReference>
<dbReference type="Pfam" id="PF07731">
    <property type="entry name" value="Cu-oxidase_2"/>
    <property type="match status" value="1"/>
</dbReference>
<dbReference type="GO" id="GO:0016491">
    <property type="term" value="F:oxidoreductase activity"/>
    <property type="evidence" value="ECO:0007669"/>
    <property type="project" value="InterPro"/>
</dbReference>
<gene>
    <name evidence="3" type="ORF">G4B88_008778</name>
</gene>
<dbReference type="Gene3D" id="2.60.40.420">
    <property type="entry name" value="Cupredoxins - blue copper proteins"/>
    <property type="match status" value="1"/>
</dbReference>
<sequence>MDVLRQPQFTGALNVSDVYTMNGQHASESEVKSSTKTTTAYLQYKATSCKKGKPAPRPILPQLPAFNDTITTRAFTNGLRSLLKAGILGVFANEFPYFDYTSNVSQGLWQPSTGTKLYKLKYDYNVQIVLHDTSIVTAEDHPMHLHGYHFYIIGSGFSLINPQSDPARSTSLTHHRRISLELL</sequence>
<dbReference type="InterPro" id="IPR045087">
    <property type="entry name" value="Cu-oxidase_fam"/>
</dbReference>
<dbReference type="InterPro" id="IPR008972">
    <property type="entry name" value="Cupredoxin"/>
</dbReference>
<dbReference type="GO" id="GO:0005507">
    <property type="term" value="F:copper ion binding"/>
    <property type="evidence" value="ECO:0007669"/>
    <property type="project" value="InterPro"/>
</dbReference>
<accession>A0A7J6GCU3</accession>